<dbReference type="EMBL" id="BKCJ010006040">
    <property type="protein sequence ID" value="GEU70011.1"/>
    <property type="molecule type" value="Genomic_DNA"/>
</dbReference>
<evidence type="ECO:0000313" key="2">
    <source>
        <dbReference type="EMBL" id="GEU70011.1"/>
    </source>
</evidence>
<comment type="caution">
    <text evidence="2">The sequence shown here is derived from an EMBL/GenBank/DDBJ whole genome shotgun (WGS) entry which is preliminary data.</text>
</comment>
<proteinExistence type="predicted"/>
<dbReference type="AlphaFoldDB" id="A0A6L2M7U9"/>
<sequence>MDQDSTHMVAASKVPMVKPVAYKAQRRLEAKARSTLMMSILNEHQLKSNSIKDAKQLLEAIEKRFVNVVDNLSDVVIYAFLARQPNSPQLAHEDLEQIHPDDMEEMDLRWQMAMLTMRAKRRKNDLTMHLWLTHLQNEQLLKDLKKSELMVLGYKTGLQSVEKRLECFKKNEFIYLEDIKILKVKIKMKDIAIKELRGKLEVAQKEKDGIQLTVYKLKNASNSLNKLIDCQIFYTCKKGLGSKSYNAVLSPYTRNFMPLKPDLSYISLDEFAVKPVVENMSSEEETKEVRKNTDALIIDDEVSDDEEKNVTQPKIVKKTVRHNIVKKEFVKPRQQQKDC</sequence>
<gene>
    <name evidence="2" type="ORF">Tci_041989</name>
</gene>
<protein>
    <submittedName>
        <fullName evidence="2">Uncharacterized protein</fullName>
    </submittedName>
</protein>
<reference evidence="2" key="1">
    <citation type="journal article" date="2019" name="Sci. Rep.">
        <title>Draft genome of Tanacetum cinerariifolium, the natural source of mosquito coil.</title>
        <authorList>
            <person name="Yamashiro T."/>
            <person name="Shiraishi A."/>
            <person name="Satake H."/>
            <person name="Nakayama K."/>
        </authorList>
    </citation>
    <scope>NUCLEOTIDE SEQUENCE</scope>
</reference>
<keyword evidence="1" id="KW-0175">Coiled coil</keyword>
<organism evidence="2">
    <name type="scientific">Tanacetum cinerariifolium</name>
    <name type="common">Dalmatian daisy</name>
    <name type="synonym">Chrysanthemum cinerariifolium</name>
    <dbReference type="NCBI Taxonomy" id="118510"/>
    <lineage>
        <taxon>Eukaryota</taxon>
        <taxon>Viridiplantae</taxon>
        <taxon>Streptophyta</taxon>
        <taxon>Embryophyta</taxon>
        <taxon>Tracheophyta</taxon>
        <taxon>Spermatophyta</taxon>
        <taxon>Magnoliopsida</taxon>
        <taxon>eudicotyledons</taxon>
        <taxon>Gunneridae</taxon>
        <taxon>Pentapetalae</taxon>
        <taxon>asterids</taxon>
        <taxon>campanulids</taxon>
        <taxon>Asterales</taxon>
        <taxon>Asteraceae</taxon>
        <taxon>Asteroideae</taxon>
        <taxon>Anthemideae</taxon>
        <taxon>Anthemidinae</taxon>
        <taxon>Tanacetum</taxon>
    </lineage>
</organism>
<accession>A0A6L2M7U9</accession>
<evidence type="ECO:0000256" key="1">
    <source>
        <dbReference type="SAM" id="Coils"/>
    </source>
</evidence>
<name>A0A6L2M7U9_TANCI</name>
<feature type="coiled-coil region" evidence="1">
    <location>
        <begin position="186"/>
        <end position="213"/>
    </location>
</feature>